<accession>A0ABQ9TSN1</accession>
<dbReference type="PANTHER" id="PTHR11958:SF67">
    <property type="entry name" value="EXCITATORY AMINO ACID TRANSPORTER 4"/>
    <property type="match status" value="1"/>
</dbReference>
<dbReference type="PANTHER" id="PTHR11958">
    <property type="entry name" value="SODIUM/DICARBOXYLATE SYMPORTER-RELATED"/>
    <property type="match status" value="1"/>
</dbReference>
<dbReference type="InterPro" id="IPR050746">
    <property type="entry name" value="DAACS"/>
</dbReference>
<evidence type="ECO:0000256" key="6">
    <source>
        <dbReference type="RuleBase" id="RU361216"/>
    </source>
</evidence>
<keyword evidence="4 6" id="KW-1133">Transmembrane helix</keyword>
<evidence type="ECO:0000256" key="3">
    <source>
        <dbReference type="ARBA" id="ARBA00022692"/>
    </source>
</evidence>
<keyword evidence="3 6" id="KW-0812">Transmembrane</keyword>
<feature type="transmembrane region" description="Helical" evidence="6">
    <location>
        <begin position="68"/>
        <end position="89"/>
    </location>
</feature>
<keyword evidence="5 6" id="KW-0472">Membrane</keyword>
<comment type="caution">
    <text evidence="6">Lacks conserved residue(s) required for the propagation of feature annotation.</text>
</comment>
<name>A0ABQ9TSN1_SAGOE</name>
<gene>
    <name evidence="7" type="primary">SLC1A6_2</name>
    <name evidence="7" type="ORF">P7K49_033442</name>
</gene>
<evidence type="ECO:0000256" key="5">
    <source>
        <dbReference type="ARBA" id="ARBA00023136"/>
    </source>
</evidence>
<keyword evidence="8" id="KW-1185">Reference proteome</keyword>
<sequence>MPACKGLSITQRKGMLGGMAVELVRWVEWIARRPGVGYAWSCGGRIVYPAGMASLDNKATGRMGMRAAVYYMVTTIIAVFIGILMVTIIHPGKGSKEGLHREGRIETIPTADAFMDLIRNMFPPNLVEACFKQFKTQYSTRVVTRTVVRTENESEPGASMPPPFSVENGTSLLENVTRALGTLQEVLSFEETVPVPGSANGINALGLVVFSVAFGLVIGGMKHKGRVLRDFFDSLNEAIMRLVGIIIW</sequence>
<evidence type="ECO:0000256" key="2">
    <source>
        <dbReference type="ARBA" id="ARBA00022448"/>
    </source>
</evidence>
<dbReference type="InterPro" id="IPR001991">
    <property type="entry name" value="Na-dicarboxylate_symporter"/>
</dbReference>
<dbReference type="SUPFAM" id="SSF118215">
    <property type="entry name" value="Proton glutamate symport protein"/>
    <property type="match status" value="1"/>
</dbReference>
<feature type="transmembrane region" description="Helical" evidence="6">
    <location>
        <begin position="202"/>
        <end position="221"/>
    </location>
</feature>
<organism evidence="7 8">
    <name type="scientific">Saguinus oedipus</name>
    <name type="common">Cotton-top tamarin</name>
    <name type="synonym">Oedipomidas oedipus</name>
    <dbReference type="NCBI Taxonomy" id="9490"/>
    <lineage>
        <taxon>Eukaryota</taxon>
        <taxon>Metazoa</taxon>
        <taxon>Chordata</taxon>
        <taxon>Craniata</taxon>
        <taxon>Vertebrata</taxon>
        <taxon>Euteleostomi</taxon>
        <taxon>Mammalia</taxon>
        <taxon>Eutheria</taxon>
        <taxon>Euarchontoglires</taxon>
        <taxon>Primates</taxon>
        <taxon>Haplorrhini</taxon>
        <taxon>Platyrrhini</taxon>
        <taxon>Cebidae</taxon>
        <taxon>Callitrichinae</taxon>
        <taxon>Saguinus</taxon>
    </lineage>
</organism>
<evidence type="ECO:0000256" key="4">
    <source>
        <dbReference type="ARBA" id="ARBA00022989"/>
    </source>
</evidence>
<dbReference type="InterPro" id="IPR036458">
    <property type="entry name" value="Na:dicarbo_symporter_sf"/>
</dbReference>
<proteinExistence type="inferred from homology"/>
<dbReference type="Proteomes" id="UP001266305">
    <property type="component" value="Unassembled WGS sequence"/>
</dbReference>
<comment type="subcellular location">
    <subcellularLocation>
        <location evidence="1 6">Membrane</location>
        <topology evidence="1 6">Multi-pass membrane protein</topology>
    </subcellularLocation>
</comment>
<reference evidence="7 8" key="1">
    <citation type="submission" date="2023-05" db="EMBL/GenBank/DDBJ databases">
        <title>B98-5 Cell Line De Novo Hybrid Assembly: An Optical Mapping Approach.</title>
        <authorList>
            <person name="Kananen K."/>
            <person name="Auerbach J.A."/>
            <person name="Kautto E."/>
            <person name="Blachly J.S."/>
        </authorList>
    </citation>
    <scope>NUCLEOTIDE SEQUENCE [LARGE SCALE GENOMIC DNA]</scope>
    <source>
        <strain evidence="7">B95-8</strain>
        <tissue evidence="7">Cell line</tissue>
    </source>
</reference>
<dbReference type="EMBL" id="JASSZA010000019">
    <property type="protein sequence ID" value="KAK2087535.1"/>
    <property type="molecule type" value="Genomic_DNA"/>
</dbReference>
<dbReference type="Gene3D" id="1.10.3860.10">
    <property type="entry name" value="Sodium:dicarboxylate symporter"/>
    <property type="match status" value="1"/>
</dbReference>
<dbReference type="Pfam" id="PF00375">
    <property type="entry name" value="SDF"/>
    <property type="match status" value="1"/>
</dbReference>
<keyword evidence="2 6" id="KW-0813">Transport</keyword>
<dbReference type="PRINTS" id="PR00173">
    <property type="entry name" value="EDTRNSPORT"/>
</dbReference>
<evidence type="ECO:0000313" key="7">
    <source>
        <dbReference type="EMBL" id="KAK2087535.1"/>
    </source>
</evidence>
<keyword evidence="6" id="KW-0769">Symport</keyword>
<protein>
    <recommendedName>
        <fullName evidence="6">Amino acid transporter</fullName>
    </recommendedName>
</protein>
<evidence type="ECO:0000256" key="1">
    <source>
        <dbReference type="ARBA" id="ARBA00004141"/>
    </source>
</evidence>
<comment type="similarity">
    <text evidence="6">Belongs to the dicarboxylate/amino acid:cation symporter (DAACS) (TC 2.A.23) family.</text>
</comment>
<comment type="caution">
    <text evidence="7">The sequence shown here is derived from an EMBL/GenBank/DDBJ whole genome shotgun (WGS) entry which is preliminary data.</text>
</comment>
<evidence type="ECO:0000313" key="8">
    <source>
        <dbReference type="Proteomes" id="UP001266305"/>
    </source>
</evidence>